<comment type="subcellular location">
    <subcellularLocation>
        <location evidence="1">Membrane</location>
        <topology evidence="1">Multi-pass membrane protein</topology>
    </subcellularLocation>
</comment>
<comment type="caution">
    <text evidence="14">The sequence shown here is derived from an EMBL/GenBank/DDBJ whole genome shotgun (WGS) entry which is preliminary data.</text>
</comment>
<evidence type="ECO:0000256" key="7">
    <source>
        <dbReference type="ARBA" id="ARBA00022989"/>
    </source>
</evidence>
<dbReference type="RefSeq" id="WP_188481265.1">
    <property type="nucleotide sequence ID" value="NZ_BMFC01000002.1"/>
</dbReference>
<accession>A0ABQ1KJ48</accession>
<dbReference type="Proteomes" id="UP000645462">
    <property type="component" value="Unassembled WGS sequence"/>
</dbReference>
<keyword evidence="4 12" id="KW-0812">Transmembrane</keyword>
<keyword evidence="5" id="KW-0631">Potassium channel</keyword>
<evidence type="ECO:0000256" key="5">
    <source>
        <dbReference type="ARBA" id="ARBA00022826"/>
    </source>
</evidence>
<dbReference type="InterPro" id="IPR047871">
    <property type="entry name" value="K_chnl_Slo-like"/>
</dbReference>
<evidence type="ECO:0000256" key="6">
    <source>
        <dbReference type="ARBA" id="ARBA00022958"/>
    </source>
</evidence>
<dbReference type="PANTHER" id="PTHR10027:SF10">
    <property type="entry name" value="SLOWPOKE 2, ISOFORM D"/>
    <property type="match status" value="1"/>
</dbReference>
<evidence type="ECO:0000313" key="14">
    <source>
        <dbReference type="EMBL" id="GGB98426.1"/>
    </source>
</evidence>
<gene>
    <name evidence="14" type="ORF">GCM10011363_13830</name>
</gene>
<evidence type="ECO:0000256" key="11">
    <source>
        <dbReference type="SAM" id="MobiDB-lite"/>
    </source>
</evidence>
<evidence type="ECO:0000256" key="1">
    <source>
        <dbReference type="ARBA" id="ARBA00004141"/>
    </source>
</evidence>
<keyword evidence="9 12" id="KW-0472">Membrane</keyword>
<dbReference type="SUPFAM" id="SSF81324">
    <property type="entry name" value="Voltage-gated potassium channels"/>
    <property type="match status" value="1"/>
</dbReference>
<organism evidence="14 15">
    <name type="scientific">Marivita lacus</name>
    <dbReference type="NCBI Taxonomy" id="1323742"/>
    <lineage>
        <taxon>Bacteria</taxon>
        <taxon>Pseudomonadati</taxon>
        <taxon>Pseudomonadota</taxon>
        <taxon>Alphaproteobacteria</taxon>
        <taxon>Rhodobacterales</taxon>
        <taxon>Roseobacteraceae</taxon>
        <taxon>Marivita</taxon>
    </lineage>
</organism>
<evidence type="ECO:0000256" key="9">
    <source>
        <dbReference type="ARBA" id="ARBA00023136"/>
    </source>
</evidence>
<keyword evidence="15" id="KW-1185">Reference proteome</keyword>
<keyword evidence="3" id="KW-0633">Potassium transport</keyword>
<evidence type="ECO:0000256" key="4">
    <source>
        <dbReference type="ARBA" id="ARBA00022692"/>
    </source>
</evidence>
<feature type="region of interest" description="Disordered" evidence="11">
    <location>
        <begin position="102"/>
        <end position="124"/>
    </location>
</feature>
<evidence type="ECO:0000259" key="13">
    <source>
        <dbReference type="Pfam" id="PF07885"/>
    </source>
</evidence>
<proteinExistence type="predicted"/>
<name>A0ABQ1KJ48_9RHOB</name>
<keyword evidence="6" id="KW-0630">Potassium</keyword>
<sequence length="124" mass="13208">MSTALRLATLVLTLVLIIASGTVFFRWAEGWSWLDAYFFTVVTLSTVGYGNLVPATAMGKIGTTIFIFVGLGVFVVAIQQFGLFAMGKRAEHTEWLIGRLGSHGKSANADEDPADSSHPGSGTP</sequence>
<evidence type="ECO:0000313" key="15">
    <source>
        <dbReference type="Proteomes" id="UP000645462"/>
    </source>
</evidence>
<keyword evidence="2" id="KW-0813">Transport</keyword>
<feature type="domain" description="Potassium channel" evidence="13">
    <location>
        <begin position="13"/>
        <end position="84"/>
    </location>
</feature>
<dbReference type="PANTHER" id="PTHR10027">
    <property type="entry name" value="CALCIUM-ACTIVATED POTASSIUM CHANNEL ALPHA CHAIN"/>
    <property type="match status" value="1"/>
</dbReference>
<dbReference type="Gene3D" id="1.10.287.70">
    <property type="match status" value="1"/>
</dbReference>
<dbReference type="EMBL" id="BMFC01000002">
    <property type="protein sequence ID" value="GGB98426.1"/>
    <property type="molecule type" value="Genomic_DNA"/>
</dbReference>
<feature type="transmembrane region" description="Helical" evidence="12">
    <location>
        <begin position="65"/>
        <end position="86"/>
    </location>
</feature>
<keyword evidence="7 12" id="KW-1133">Transmembrane helix</keyword>
<feature type="transmembrane region" description="Helical" evidence="12">
    <location>
        <begin position="31"/>
        <end position="53"/>
    </location>
</feature>
<reference evidence="15" key="1">
    <citation type="journal article" date="2019" name="Int. J. Syst. Evol. Microbiol.">
        <title>The Global Catalogue of Microorganisms (GCM) 10K type strain sequencing project: providing services to taxonomists for standard genome sequencing and annotation.</title>
        <authorList>
            <consortium name="The Broad Institute Genomics Platform"/>
            <consortium name="The Broad Institute Genome Sequencing Center for Infectious Disease"/>
            <person name="Wu L."/>
            <person name="Ma J."/>
        </authorList>
    </citation>
    <scope>NUCLEOTIDE SEQUENCE [LARGE SCALE GENOMIC DNA]</scope>
    <source>
        <strain evidence="15">CGMCC 1.12478</strain>
    </source>
</reference>
<dbReference type="InterPro" id="IPR013099">
    <property type="entry name" value="K_chnl_dom"/>
</dbReference>
<evidence type="ECO:0000256" key="10">
    <source>
        <dbReference type="ARBA" id="ARBA00023303"/>
    </source>
</evidence>
<protein>
    <recommendedName>
        <fullName evidence="13">Potassium channel domain-containing protein</fullName>
    </recommendedName>
</protein>
<evidence type="ECO:0000256" key="8">
    <source>
        <dbReference type="ARBA" id="ARBA00023065"/>
    </source>
</evidence>
<evidence type="ECO:0000256" key="3">
    <source>
        <dbReference type="ARBA" id="ARBA00022538"/>
    </source>
</evidence>
<keyword evidence="8" id="KW-0406">Ion transport</keyword>
<evidence type="ECO:0000256" key="2">
    <source>
        <dbReference type="ARBA" id="ARBA00022448"/>
    </source>
</evidence>
<keyword evidence="10" id="KW-0407">Ion channel</keyword>
<evidence type="ECO:0000256" key="12">
    <source>
        <dbReference type="SAM" id="Phobius"/>
    </source>
</evidence>
<dbReference type="Pfam" id="PF07885">
    <property type="entry name" value="Ion_trans_2"/>
    <property type="match status" value="1"/>
</dbReference>